<evidence type="ECO:0000313" key="5">
    <source>
        <dbReference type="Proteomes" id="UP001287286"/>
    </source>
</evidence>
<proteinExistence type="predicted"/>
<gene>
    <name evidence="3" type="ORF">PCL_01434</name>
    <name evidence="2" type="ORF">Purlil1_6507</name>
</gene>
<reference evidence="2 5" key="4">
    <citation type="journal article" date="2024" name="Microbiol. Resour. Announc.">
        <title>Genome annotations for the ascomycete fungi Trichoderma harzianum, Trichoderma aggressivum, and Purpureocillium lilacinum.</title>
        <authorList>
            <person name="Beijen E.P.W."/>
            <person name="Ohm R.A."/>
        </authorList>
    </citation>
    <scope>NUCLEOTIDE SEQUENCE [LARGE SCALE GENOMIC DNA]</scope>
    <source>
        <strain evidence="2 5">CBS 150709</strain>
    </source>
</reference>
<organism evidence="3 4">
    <name type="scientific">Purpureocillium lilacinum</name>
    <name type="common">Paecilomyces lilacinus</name>
    <dbReference type="NCBI Taxonomy" id="33203"/>
    <lineage>
        <taxon>Eukaryota</taxon>
        <taxon>Fungi</taxon>
        <taxon>Dikarya</taxon>
        <taxon>Ascomycota</taxon>
        <taxon>Pezizomycotina</taxon>
        <taxon>Sordariomycetes</taxon>
        <taxon>Hypocreomycetidae</taxon>
        <taxon>Hypocreales</taxon>
        <taxon>Ophiocordycipitaceae</taxon>
        <taxon>Purpureocillium</taxon>
    </lineage>
</organism>
<dbReference type="Proteomes" id="UP001287286">
    <property type="component" value="Unassembled WGS sequence"/>
</dbReference>
<evidence type="ECO:0000313" key="2">
    <source>
        <dbReference type="EMBL" id="KAK4089074.1"/>
    </source>
</evidence>
<dbReference type="EMBL" id="LCWV01000013">
    <property type="protein sequence ID" value="PWI69049.1"/>
    <property type="molecule type" value="Genomic_DNA"/>
</dbReference>
<protein>
    <submittedName>
        <fullName evidence="3">Uncharacterized protein</fullName>
    </submittedName>
</protein>
<accession>A0A2U3E3I8</accession>
<reference evidence="2" key="3">
    <citation type="submission" date="2023-11" db="EMBL/GenBank/DDBJ databases">
        <authorList>
            <person name="Beijen E."/>
            <person name="Ohm R.A."/>
        </authorList>
    </citation>
    <scope>NUCLEOTIDE SEQUENCE</scope>
    <source>
        <strain evidence="2">CBS 150709</strain>
    </source>
</reference>
<reference evidence="3 4" key="2">
    <citation type="journal article" date="2016" name="Front. Microbiol.">
        <title>Genome and transcriptome sequences reveal the specific parasitism of the nematophagous Purpureocillium lilacinum 36-1.</title>
        <authorList>
            <person name="Xie J."/>
            <person name="Li S."/>
            <person name="Mo C."/>
            <person name="Xiao X."/>
            <person name="Peng D."/>
            <person name="Wang G."/>
            <person name="Xiao Y."/>
        </authorList>
    </citation>
    <scope>NUCLEOTIDE SEQUENCE [LARGE SCALE GENOMIC DNA]</scope>
    <source>
        <strain evidence="3 4">36-1</strain>
    </source>
</reference>
<evidence type="ECO:0000256" key="1">
    <source>
        <dbReference type="SAM" id="MobiDB-lite"/>
    </source>
</evidence>
<keyword evidence="5" id="KW-1185">Reference proteome</keyword>
<dbReference type="Proteomes" id="UP000245956">
    <property type="component" value="Unassembled WGS sequence"/>
</dbReference>
<dbReference type="AlphaFoldDB" id="A0A2U3E3I8"/>
<comment type="caution">
    <text evidence="3">The sequence shown here is derived from an EMBL/GenBank/DDBJ whole genome shotgun (WGS) entry which is preliminary data.</text>
</comment>
<dbReference type="EMBL" id="JAWRVI010000021">
    <property type="protein sequence ID" value="KAK4089074.1"/>
    <property type="molecule type" value="Genomic_DNA"/>
</dbReference>
<evidence type="ECO:0000313" key="3">
    <source>
        <dbReference type="EMBL" id="PWI69049.1"/>
    </source>
</evidence>
<reference evidence="3" key="1">
    <citation type="submission" date="2015-05" db="EMBL/GenBank/DDBJ databases">
        <authorList>
            <person name="Wang D.B."/>
            <person name="Wang M."/>
        </authorList>
    </citation>
    <scope>NUCLEOTIDE SEQUENCE</scope>
    <source>
        <strain evidence="3">36-1</strain>
    </source>
</reference>
<evidence type="ECO:0000313" key="4">
    <source>
        <dbReference type="Proteomes" id="UP000245956"/>
    </source>
</evidence>
<sequence>MDRTCLSSECPDQRSPHHPRNCYGTIERLVACTARLAGIGGSRLDLTTTRAIWQKPEAPRVFVRRNGAGMGPGFRLQRAVAVAAGFGPPTPSVDLMRTCPDGATGEADIVPRRIASMASASFEVQEPRIGGGVGVALRKVACVAPAASPASAPPPSSPCAPAHSGSALGMSYTACHAGPWTETRNSAGCTRVPSRSQTSYTNAERWPVRMIMMEGRRQSLPATARHLRSTYMPPWVRDSASSMRLETHDRSIVKSVPVHGGTYYSRGQAYYLRSASIKLHGGHRRQSWEREAKGSVGPAVASWLGPKPQPTTRLSPPGRFPRNPAAADVQAGG</sequence>
<name>A0A2U3E3I8_PURLI</name>
<feature type="region of interest" description="Disordered" evidence="1">
    <location>
        <begin position="283"/>
        <end position="333"/>
    </location>
</feature>